<sequence length="100" mass="11406">MDDSFDVWEEMGVYSSDKDAFLGVFGFPNCLKLREDKDTRLETNCNFKSLVCSNFVEADLEERFGFEVQFDYGGSGAHQEFIKLKTFSALIHLGVAIVWC</sequence>
<name>A0AA86VK59_9FABA</name>
<organism evidence="1 2">
    <name type="scientific">Sphenostylis stenocarpa</name>
    <dbReference type="NCBI Taxonomy" id="92480"/>
    <lineage>
        <taxon>Eukaryota</taxon>
        <taxon>Viridiplantae</taxon>
        <taxon>Streptophyta</taxon>
        <taxon>Embryophyta</taxon>
        <taxon>Tracheophyta</taxon>
        <taxon>Spermatophyta</taxon>
        <taxon>Magnoliopsida</taxon>
        <taxon>eudicotyledons</taxon>
        <taxon>Gunneridae</taxon>
        <taxon>Pentapetalae</taxon>
        <taxon>rosids</taxon>
        <taxon>fabids</taxon>
        <taxon>Fabales</taxon>
        <taxon>Fabaceae</taxon>
        <taxon>Papilionoideae</taxon>
        <taxon>50 kb inversion clade</taxon>
        <taxon>NPAAA clade</taxon>
        <taxon>indigoferoid/millettioid clade</taxon>
        <taxon>Phaseoleae</taxon>
        <taxon>Sphenostylis</taxon>
    </lineage>
</organism>
<proteinExistence type="predicted"/>
<evidence type="ECO:0000313" key="2">
    <source>
        <dbReference type="Proteomes" id="UP001189624"/>
    </source>
</evidence>
<accession>A0AA86VK59</accession>
<dbReference type="Gramene" id="rna-AYBTSS11_LOCUS15079">
    <property type="protein sequence ID" value="CAJ1952025.1"/>
    <property type="gene ID" value="gene-AYBTSS11_LOCUS15079"/>
</dbReference>
<gene>
    <name evidence="1" type="ORF">AYBTSS11_LOCUS15079</name>
</gene>
<protein>
    <submittedName>
        <fullName evidence="1">Uncharacterized protein</fullName>
    </submittedName>
</protein>
<keyword evidence="2" id="KW-1185">Reference proteome</keyword>
<dbReference type="AlphaFoldDB" id="A0AA86VK59"/>
<dbReference type="EMBL" id="OY731401">
    <property type="protein sequence ID" value="CAJ1952025.1"/>
    <property type="molecule type" value="Genomic_DNA"/>
</dbReference>
<dbReference type="Proteomes" id="UP001189624">
    <property type="component" value="Chromosome 4"/>
</dbReference>
<evidence type="ECO:0000313" key="1">
    <source>
        <dbReference type="EMBL" id="CAJ1952025.1"/>
    </source>
</evidence>
<reference evidence="1" key="1">
    <citation type="submission" date="2023-10" db="EMBL/GenBank/DDBJ databases">
        <authorList>
            <person name="Domelevo Entfellner J.-B."/>
        </authorList>
    </citation>
    <scope>NUCLEOTIDE SEQUENCE</scope>
</reference>